<protein>
    <submittedName>
        <fullName evidence="1">Uncharacterized protein</fullName>
    </submittedName>
</protein>
<accession>A0AAW1QPP1</accession>
<dbReference type="AlphaFoldDB" id="A0AAW1QPP1"/>
<dbReference type="Proteomes" id="UP001489004">
    <property type="component" value="Unassembled WGS sequence"/>
</dbReference>
<gene>
    <name evidence="1" type="ORF">WJX72_002717</name>
</gene>
<evidence type="ECO:0000313" key="2">
    <source>
        <dbReference type="Proteomes" id="UP001489004"/>
    </source>
</evidence>
<proteinExistence type="predicted"/>
<organism evidence="1 2">
    <name type="scientific">[Myrmecia] bisecta</name>
    <dbReference type="NCBI Taxonomy" id="41462"/>
    <lineage>
        <taxon>Eukaryota</taxon>
        <taxon>Viridiplantae</taxon>
        <taxon>Chlorophyta</taxon>
        <taxon>core chlorophytes</taxon>
        <taxon>Trebouxiophyceae</taxon>
        <taxon>Trebouxiales</taxon>
        <taxon>Trebouxiaceae</taxon>
        <taxon>Myrmecia</taxon>
    </lineage>
</organism>
<sequence length="138" mass="14885">MASDPLEQSVASLNIALQELASVSTALRGGADFYDKQLAGAADKRGVVDSVKEYIAQVLDSTVQHLTNAVERFNDASDCQKAQVAVVDTDAAIIAKRLQAARVMTEHKALQLLQEPARFQRLPKTYNPADCAVEAATR</sequence>
<name>A0AAW1QPP1_9CHLO</name>
<dbReference type="EMBL" id="JALJOR010000002">
    <property type="protein sequence ID" value="KAK9823433.1"/>
    <property type="molecule type" value="Genomic_DNA"/>
</dbReference>
<dbReference type="Gene3D" id="6.10.140.1620">
    <property type="match status" value="1"/>
</dbReference>
<comment type="caution">
    <text evidence="1">The sequence shown here is derived from an EMBL/GenBank/DDBJ whole genome shotgun (WGS) entry which is preliminary data.</text>
</comment>
<keyword evidence="2" id="KW-1185">Reference proteome</keyword>
<reference evidence="1 2" key="1">
    <citation type="journal article" date="2024" name="Nat. Commun.">
        <title>Phylogenomics reveals the evolutionary origins of lichenization in chlorophyte algae.</title>
        <authorList>
            <person name="Puginier C."/>
            <person name="Libourel C."/>
            <person name="Otte J."/>
            <person name="Skaloud P."/>
            <person name="Haon M."/>
            <person name="Grisel S."/>
            <person name="Petersen M."/>
            <person name="Berrin J.G."/>
            <person name="Delaux P.M."/>
            <person name="Dal Grande F."/>
            <person name="Keller J."/>
        </authorList>
    </citation>
    <scope>NUCLEOTIDE SEQUENCE [LARGE SCALE GENOMIC DNA]</scope>
    <source>
        <strain evidence="1 2">SAG 2043</strain>
    </source>
</reference>
<evidence type="ECO:0000313" key="1">
    <source>
        <dbReference type="EMBL" id="KAK9823433.1"/>
    </source>
</evidence>